<comment type="catalytic activity">
    <reaction evidence="7">
        <text>Endohydrolysis of (1-&gt;4)-beta-D-glucosidic linkages in cellulose, lichenin and cereal beta-D-glucans.</text>
        <dbReference type="EC" id="3.2.1.4"/>
    </reaction>
</comment>
<evidence type="ECO:0000259" key="9">
    <source>
        <dbReference type="Pfam" id="PF02927"/>
    </source>
</evidence>
<evidence type="ECO:0000256" key="7">
    <source>
        <dbReference type="RuleBase" id="RU361166"/>
    </source>
</evidence>
<organism evidence="10 11">
    <name type="scientific">Lacipirellula limnantheis</name>
    <dbReference type="NCBI Taxonomy" id="2528024"/>
    <lineage>
        <taxon>Bacteria</taxon>
        <taxon>Pseudomonadati</taxon>
        <taxon>Planctomycetota</taxon>
        <taxon>Planctomycetia</taxon>
        <taxon>Pirellulales</taxon>
        <taxon>Lacipirellulaceae</taxon>
        <taxon>Lacipirellula</taxon>
    </lineage>
</organism>
<feature type="domain" description="Glycoside hydrolase family 9" evidence="8">
    <location>
        <begin position="126"/>
        <end position="551"/>
    </location>
</feature>
<protein>
    <recommendedName>
        <fullName evidence="7">Endoglucanase</fullName>
        <ecNumber evidence="7">3.2.1.4</ecNumber>
    </recommendedName>
</protein>
<dbReference type="KEGG" id="llh:I41_38170"/>
<accession>A0A517U1Y5</accession>
<dbReference type="InterPro" id="IPR001701">
    <property type="entry name" value="Glyco_hydro_9"/>
</dbReference>
<dbReference type="Proteomes" id="UP000317909">
    <property type="component" value="Chromosome"/>
</dbReference>
<dbReference type="Gene3D" id="2.60.40.10">
    <property type="entry name" value="Immunoglobulins"/>
    <property type="match status" value="1"/>
</dbReference>
<dbReference type="Gene3D" id="1.50.10.10">
    <property type="match status" value="1"/>
</dbReference>
<dbReference type="SUPFAM" id="SSF48208">
    <property type="entry name" value="Six-hairpin glycosidases"/>
    <property type="match status" value="1"/>
</dbReference>
<dbReference type="CDD" id="cd02850">
    <property type="entry name" value="E_set_Cellulase_N"/>
    <property type="match status" value="1"/>
</dbReference>
<feature type="chain" id="PRO_5022271339" description="Endoglucanase" evidence="7">
    <location>
        <begin position="25"/>
        <end position="560"/>
    </location>
</feature>
<dbReference type="Pfam" id="PF02927">
    <property type="entry name" value="CelD_N"/>
    <property type="match status" value="1"/>
</dbReference>
<dbReference type="InterPro" id="IPR014756">
    <property type="entry name" value="Ig_E-set"/>
</dbReference>
<comment type="similarity">
    <text evidence="1 6 7">Belongs to the glycosyl hydrolase 9 (cellulase E) family.</text>
</comment>
<evidence type="ECO:0000256" key="2">
    <source>
        <dbReference type="ARBA" id="ARBA00022801"/>
    </source>
</evidence>
<dbReference type="GO" id="GO:0008810">
    <property type="term" value="F:cellulase activity"/>
    <property type="evidence" value="ECO:0007669"/>
    <property type="project" value="UniProtKB-EC"/>
</dbReference>
<dbReference type="InterPro" id="IPR012341">
    <property type="entry name" value="6hp_glycosidase-like_sf"/>
</dbReference>
<dbReference type="InterPro" id="IPR018221">
    <property type="entry name" value="Glyco_hydro_9_His_AS"/>
</dbReference>
<keyword evidence="2 6" id="KW-0378">Hydrolase</keyword>
<evidence type="ECO:0000313" key="11">
    <source>
        <dbReference type="Proteomes" id="UP000317909"/>
    </source>
</evidence>
<feature type="active site" evidence="6">
    <location>
        <position position="499"/>
    </location>
</feature>
<keyword evidence="4 6" id="KW-0326">Glycosidase</keyword>
<gene>
    <name evidence="10" type="primary">celD</name>
    <name evidence="10" type="ORF">I41_38170</name>
</gene>
<feature type="signal peptide" evidence="7">
    <location>
        <begin position="1"/>
        <end position="24"/>
    </location>
</feature>
<dbReference type="SUPFAM" id="SSF81296">
    <property type="entry name" value="E set domains"/>
    <property type="match status" value="1"/>
</dbReference>
<evidence type="ECO:0000256" key="3">
    <source>
        <dbReference type="ARBA" id="ARBA00023277"/>
    </source>
</evidence>
<evidence type="ECO:0000259" key="8">
    <source>
        <dbReference type="Pfam" id="PF00759"/>
    </source>
</evidence>
<feature type="domain" description="Cellulase Ig-like" evidence="9">
    <location>
        <begin position="34"/>
        <end position="113"/>
    </location>
</feature>
<dbReference type="AlphaFoldDB" id="A0A517U1Y5"/>
<evidence type="ECO:0000256" key="1">
    <source>
        <dbReference type="ARBA" id="ARBA00007072"/>
    </source>
</evidence>
<dbReference type="EMBL" id="CP036339">
    <property type="protein sequence ID" value="QDT74620.1"/>
    <property type="molecule type" value="Genomic_DNA"/>
</dbReference>
<proteinExistence type="inferred from homology"/>
<evidence type="ECO:0000256" key="6">
    <source>
        <dbReference type="PROSITE-ProRule" id="PRU10059"/>
    </source>
</evidence>
<dbReference type="RefSeq" id="WP_145434335.1">
    <property type="nucleotide sequence ID" value="NZ_CP036339.1"/>
</dbReference>
<keyword evidence="3 6" id="KW-0119">Carbohydrate metabolism</keyword>
<name>A0A517U1Y5_9BACT</name>
<sequence precursor="true">MRALLRLFGAGIVALAVEHGRATAADGTAAEPVTPGIRLNTVGYLPGRPMAASVAKQSGTFQIRRLDDGAIVWEGELSPPRLNADTGEQLSAADFSALGTPPAGDYELIVAESGERVRFRIASDLYREPFRLATQAMSLWRCGTPVHGEHAGEHFEHGPCHMDDALLDFVGEPGRRGPMTGGWHDAGDYNKYVVNAGATVGVMFRAWSDFGPAIERVNLGVPQTTPRLPGFLAELKWELDWLRSMQAADGSVYHKVSAKGFGGMVASDKDADPRFVVPWSSAATADFTAMMAQAARIYAPYDAQFAAECRDAAQRSFAFLQAHPEEHKAEQAAFQTGGYDAPDDDDRLWAAAEWWETSGDAAALAELEERIAATPNVDVDWDWQNLKNLGLLTFLFSERQGRDQRLVDQVRKSLLAAADRIVASSRAHGYARPLGTTYYWGCNGTVARQSLVLEAAYRQTGDDAYRDTILDGLNHLLGRNYFGRSFVTGLGERPPLHPHDRQSAGDSVAQPWPGYLVGGANPRASDWSDRMEDYRTNEIAINWNGALIYALASQLESPRE</sequence>
<keyword evidence="11" id="KW-1185">Reference proteome</keyword>
<dbReference type="OrthoDB" id="9758662at2"/>
<reference evidence="10 11" key="1">
    <citation type="submission" date="2019-02" db="EMBL/GenBank/DDBJ databases">
        <title>Deep-cultivation of Planctomycetes and their phenomic and genomic characterization uncovers novel biology.</title>
        <authorList>
            <person name="Wiegand S."/>
            <person name="Jogler M."/>
            <person name="Boedeker C."/>
            <person name="Pinto D."/>
            <person name="Vollmers J."/>
            <person name="Rivas-Marin E."/>
            <person name="Kohn T."/>
            <person name="Peeters S.H."/>
            <person name="Heuer A."/>
            <person name="Rast P."/>
            <person name="Oberbeckmann S."/>
            <person name="Bunk B."/>
            <person name="Jeske O."/>
            <person name="Meyerdierks A."/>
            <person name="Storesund J.E."/>
            <person name="Kallscheuer N."/>
            <person name="Luecker S."/>
            <person name="Lage O.M."/>
            <person name="Pohl T."/>
            <person name="Merkel B.J."/>
            <person name="Hornburger P."/>
            <person name="Mueller R.-W."/>
            <person name="Bruemmer F."/>
            <person name="Labrenz M."/>
            <person name="Spormann A.M."/>
            <person name="Op den Camp H."/>
            <person name="Overmann J."/>
            <person name="Amann R."/>
            <person name="Jetten M.S.M."/>
            <person name="Mascher T."/>
            <person name="Medema M.H."/>
            <person name="Devos D.P."/>
            <person name="Kaster A.-K."/>
            <person name="Ovreas L."/>
            <person name="Rohde M."/>
            <person name="Galperin M.Y."/>
            <person name="Jogler C."/>
        </authorList>
    </citation>
    <scope>NUCLEOTIDE SEQUENCE [LARGE SCALE GENOMIC DNA]</scope>
    <source>
        <strain evidence="10 11">I41</strain>
    </source>
</reference>
<dbReference type="InterPro" id="IPR013783">
    <property type="entry name" value="Ig-like_fold"/>
</dbReference>
<dbReference type="PANTHER" id="PTHR22298">
    <property type="entry name" value="ENDO-1,4-BETA-GLUCANASE"/>
    <property type="match status" value="1"/>
</dbReference>
<dbReference type="InterPro" id="IPR008928">
    <property type="entry name" value="6-hairpin_glycosidase_sf"/>
</dbReference>
<evidence type="ECO:0000313" key="10">
    <source>
        <dbReference type="EMBL" id="QDT74620.1"/>
    </source>
</evidence>
<evidence type="ECO:0000256" key="5">
    <source>
        <dbReference type="ARBA" id="ARBA00023326"/>
    </source>
</evidence>
<keyword evidence="7" id="KW-0136">Cellulose degradation</keyword>
<dbReference type="Pfam" id="PF00759">
    <property type="entry name" value="Glyco_hydro_9"/>
    <property type="match status" value="1"/>
</dbReference>
<dbReference type="PROSITE" id="PS00592">
    <property type="entry name" value="GH9_2"/>
    <property type="match status" value="1"/>
</dbReference>
<dbReference type="GO" id="GO:0030245">
    <property type="term" value="P:cellulose catabolic process"/>
    <property type="evidence" value="ECO:0007669"/>
    <property type="project" value="UniProtKB-KW"/>
</dbReference>
<dbReference type="EC" id="3.2.1.4" evidence="7"/>
<evidence type="ECO:0000256" key="4">
    <source>
        <dbReference type="ARBA" id="ARBA00023295"/>
    </source>
</evidence>
<dbReference type="InterPro" id="IPR004197">
    <property type="entry name" value="Cellulase_Ig-like"/>
</dbReference>
<keyword evidence="5 6" id="KW-0624">Polysaccharide degradation</keyword>
<keyword evidence="7" id="KW-0732">Signal</keyword>